<evidence type="ECO:0000313" key="2">
    <source>
        <dbReference type="EMBL" id="QPP10368.1"/>
    </source>
</evidence>
<dbReference type="NCBIfam" id="TIGR03086">
    <property type="entry name" value="TIGR03086 family metal-binding protein"/>
    <property type="match status" value="1"/>
</dbReference>
<dbReference type="AlphaFoldDB" id="A0A7T1TCB7"/>
<organism evidence="2 3">
    <name type="scientific">Streptomyces bathyalis</name>
    <dbReference type="NCBI Taxonomy" id="2710756"/>
    <lineage>
        <taxon>Bacteria</taxon>
        <taxon>Bacillati</taxon>
        <taxon>Actinomycetota</taxon>
        <taxon>Actinomycetes</taxon>
        <taxon>Kitasatosporales</taxon>
        <taxon>Streptomycetaceae</taxon>
        <taxon>Streptomyces</taxon>
    </lineage>
</organism>
<name>A0A7T1TCB7_9ACTN</name>
<evidence type="ECO:0000259" key="1">
    <source>
        <dbReference type="Pfam" id="PF11716"/>
    </source>
</evidence>
<dbReference type="InterPro" id="IPR024344">
    <property type="entry name" value="MDMPI_metal-binding"/>
</dbReference>
<feature type="domain" description="Mycothiol-dependent maleylpyruvate isomerase metal-binding" evidence="1">
    <location>
        <begin position="6"/>
        <end position="128"/>
    </location>
</feature>
<dbReference type="SUPFAM" id="SSF109854">
    <property type="entry name" value="DinB/YfiT-like putative metalloenzymes"/>
    <property type="match status" value="1"/>
</dbReference>
<proteinExistence type="predicted"/>
<dbReference type="InterPro" id="IPR017520">
    <property type="entry name" value="CHP03086"/>
</dbReference>
<dbReference type="InterPro" id="IPR017517">
    <property type="entry name" value="Maleyloyr_isom"/>
</dbReference>
<dbReference type="GO" id="GO:0046872">
    <property type="term" value="F:metal ion binding"/>
    <property type="evidence" value="ECO:0007669"/>
    <property type="project" value="InterPro"/>
</dbReference>
<dbReference type="RefSeq" id="WP_197354123.1">
    <property type="nucleotide sequence ID" value="NZ_CP048882.1"/>
</dbReference>
<dbReference type="KEGG" id="sbat:G4Z16_03140"/>
<keyword evidence="3" id="KW-1185">Reference proteome</keyword>
<sequence length="193" mass="20217">MLDLGPQTREVKALLDGIGDDQLAAPTPCEAYSVGDVLSHLLGLSLAFTDAAKKNLGASTDQNPDGGLPPLPEDWRRRLPAQLDELAAAWRSESAWEGETQAGGVTLPGDLAGVVALNEVLLHGWDLARATGQDYRGDAASLEASIGMLSQADSMEMRGTIFGPVVDVPGHAPPLDRAVALSGRSPDWSPASR</sequence>
<accession>A0A7T1TCB7</accession>
<protein>
    <submittedName>
        <fullName evidence="2">TIGR03086 family protein</fullName>
    </submittedName>
</protein>
<dbReference type="NCBIfam" id="TIGR03083">
    <property type="entry name" value="maleylpyruvate isomerase family mycothiol-dependent enzyme"/>
    <property type="match status" value="1"/>
</dbReference>
<evidence type="ECO:0000313" key="3">
    <source>
        <dbReference type="Proteomes" id="UP000595046"/>
    </source>
</evidence>
<dbReference type="EMBL" id="CP048882">
    <property type="protein sequence ID" value="QPP10368.1"/>
    <property type="molecule type" value="Genomic_DNA"/>
</dbReference>
<gene>
    <name evidence="2" type="ORF">G4Z16_03140</name>
</gene>
<dbReference type="Gene3D" id="1.20.120.450">
    <property type="entry name" value="dinb family like domain"/>
    <property type="match status" value="1"/>
</dbReference>
<dbReference type="Proteomes" id="UP000595046">
    <property type="component" value="Chromosome"/>
</dbReference>
<dbReference type="InterPro" id="IPR034660">
    <property type="entry name" value="DinB/YfiT-like"/>
</dbReference>
<reference evidence="3" key="1">
    <citation type="submission" date="2020-02" db="EMBL/GenBank/DDBJ databases">
        <title>Streptomyces sp. ASO4wet.</title>
        <authorList>
            <person name="Risdian C."/>
            <person name="Landwehr W."/>
            <person name="Schupp P."/>
            <person name="Wink J."/>
        </authorList>
    </citation>
    <scope>NUCLEOTIDE SEQUENCE [LARGE SCALE GENOMIC DNA]</scope>
    <source>
        <strain evidence="3">ASO4wet</strain>
    </source>
</reference>
<dbReference type="Pfam" id="PF11716">
    <property type="entry name" value="MDMPI_N"/>
    <property type="match status" value="1"/>
</dbReference>